<sequence>MTQRTCQVCGRSVPPGDGNCPFCGGERSGPFPVSRARFSTTPAIWWLLNGTVICLLLLNVIVLALPAQSVGQPAPRVQPTSVPVLKTFADVQGRVQIFATSDWSSDPAIIPESLLFIQHPAHDVGVVVFAEDKAAVASAFHKLGAYGAALRELLVNELQDGTQTPAVPLTVGGHPAVQSRIEASQDGTRVIFLHTVVDTPHTYYQIRAFTTAENFAIRQQELRDITASIRFPPRSK</sequence>
<dbReference type="KEGG" id="aagg:ETAA8_18100"/>
<dbReference type="Gene3D" id="3.40.1000.10">
    <property type="entry name" value="Mog1/PsbP, alpha/beta/alpha sandwich"/>
    <property type="match status" value="1"/>
</dbReference>
<evidence type="ECO:0000256" key="1">
    <source>
        <dbReference type="SAM" id="Phobius"/>
    </source>
</evidence>
<reference evidence="2 3" key="1">
    <citation type="submission" date="2019-02" db="EMBL/GenBank/DDBJ databases">
        <title>Deep-cultivation of Planctomycetes and their phenomic and genomic characterization uncovers novel biology.</title>
        <authorList>
            <person name="Wiegand S."/>
            <person name="Jogler M."/>
            <person name="Boedeker C."/>
            <person name="Pinto D."/>
            <person name="Vollmers J."/>
            <person name="Rivas-Marin E."/>
            <person name="Kohn T."/>
            <person name="Peeters S.H."/>
            <person name="Heuer A."/>
            <person name="Rast P."/>
            <person name="Oberbeckmann S."/>
            <person name="Bunk B."/>
            <person name="Jeske O."/>
            <person name="Meyerdierks A."/>
            <person name="Storesund J.E."/>
            <person name="Kallscheuer N."/>
            <person name="Luecker S."/>
            <person name="Lage O.M."/>
            <person name="Pohl T."/>
            <person name="Merkel B.J."/>
            <person name="Hornburger P."/>
            <person name="Mueller R.-W."/>
            <person name="Bruemmer F."/>
            <person name="Labrenz M."/>
            <person name="Spormann A.M."/>
            <person name="Op den Camp H."/>
            <person name="Overmann J."/>
            <person name="Amann R."/>
            <person name="Jetten M.S.M."/>
            <person name="Mascher T."/>
            <person name="Medema M.H."/>
            <person name="Devos D.P."/>
            <person name="Kaster A.-K."/>
            <person name="Ovreas L."/>
            <person name="Rohde M."/>
            <person name="Galperin M.Y."/>
            <person name="Jogler C."/>
        </authorList>
    </citation>
    <scope>NUCLEOTIDE SEQUENCE [LARGE SCALE GENOMIC DNA]</scope>
    <source>
        <strain evidence="2 3">ETA_A8</strain>
    </source>
</reference>
<accession>A0A517Y918</accession>
<dbReference type="EMBL" id="CP036274">
    <property type="protein sequence ID" value="QDU26729.1"/>
    <property type="molecule type" value="Genomic_DNA"/>
</dbReference>
<dbReference type="AlphaFoldDB" id="A0A517Y918"/>
<evidence type="ECO:0000313" key="3">
    <source>
        <dbReference type="Proteomes" id="UP000315017"/>
    </source>
</evidence>
<evidence type="ECO:0000313" key="2">
    <source>
        <dbReference type="EMBL" id="QDU26729.1"/>
    </source>
</evidence>
<name>A0A517Y918_9BACT</name>
<dbReference type="RefSeq" id="WP_145087526.1">
    <property type="nucleotide sequence ID" value="NZ_CP036274.1"/>
</dbReference>
<proteinExistence type="predicted"/>
<gene>
    <name evidence="2" type="ORF">ETAA8_18100</name>
</gene>
<protein>
    <recommendedName>
        <fullName evidence="4">Zinc ribbon domain-containing protein</fullName>
    </recommendedName>
</protein>
<organism evidence="2 3">
    <name type="scientific">Anatilimnocola aggregata</name>
    <dbReference type="NCBI Taxonomy" id="2528021"/>
    <lineage>
        <taxon>Bacteria</taxon>
        <taxon>Pseudomonadati</taxon>
        <taxon>Planctomycetota</taxon>
        <taxon>Planctomycetia</taxon>
        <taxon>Pirellulales</taxon>
        <taxon>Pirellulaceae</taxon>
        <taxon>Anatilimnocola</taxon>
    </lineage>
</organism>
<keyword evidence="3" id="KW-1185">Reference proteome</keyword>
<feature type="transmembrane region" description="Helical" evidence="1">
    <location>
        <begin position="43"/>
        <end position="66"/>
    </location>
</feature>
<keyword evidence="1" id="KW-1133">Transmembrane helix</keyword>
<keyword evidence="1" id="KW-0472">Membrane</keyword>
<dbReference type="OrthoDB" id="3701056at2"/>
<keyword evidence="1" id="KW-0812">Transmembrane</keyword>
<dbReference type="Proteomes" id="UP000315017">
    <property type="component" value="Chromosome"/>
</dbReference>
<evidence type="ECO:0008006" key="4">
    <source>
        <dbReference type="Google" id="ProtNLM"/>
    </source>
</evidence>